<name>A0ABP9MLV8_9GAMM</name>
<gene>
    <name evidence="2" type="ORF">GCM10023338_11450</name>
</gene>
<dbReference type="EMBL" id="BAABKE010000003">
    <property type="protein sequence ID" value="GAA5098701.1"/>
    <property type="molecule type" value="Genomic_DNA"/>
</dbReference>
<dbReference type="Proteomes" id="UP001500631">
    <property type="component" value="Unassembled WGS sequence"/>
</dbReference>
<dbReference type="SUPFAM" id="SSF160443">
    <property type="entry name" value="SMR domain-like"/>
    <property type="match status" value="1"/>
</dbReference>
<protein>
    <submittedName>
        <fullName evidence="2">Smr/MutS family protein</fullName>
    </submittedName>
</protein>
<proteinExistence type="predicted"/>
<dbReference type="SMART" id="SM00463">
    <property type="entry name" value="SMR"/>
    <property type="match status" value="1"/>
</dbReference>
<evidence type="ECO:0000313" key="3">
    <source>
        <dbReference type="Proteomes" id="UP001500631"/>
    </source>
</evidence>
<keyword evidence="3" id="KW-1185">Reference proteome</keyword>
<comment type="caution">
    <text evidence="2">The sequence shown here is derived from an EMBL/GenBank/DDBJ whole genome shotgun (WGS) entry which is preliminary data.</text>
</comment>
<feature type="domain" description="Smr" evidence="1">
    <location>
        <begin position="115"/>
        <end position="192"/>
    </location>
</feature>
<organism evidence="2 3">
    <name type="scientific">Wohlfahrtiimonas larvae</name>
    <dbReference type="NCBI Taxonomy" id="1157986"/>
    <lineage>
        <taxon>Bacteria</taxon>
        <taxon>Pseudomonadati</taxon>
        <taxon>Pseudomonadota</taxon>
        <taxon>Gammaproteobacteria</taxon>
        <taxon>Cardiobacteriales</taxon>
        <taxon>Ignatzschineriaceae</taxon>
        <taxon>Wohlfahrtiimonas</taxon>
    </lineage>
</organism>
<accession>A0ABP9MLV8</accession>
<sequence>MTKNYIDELKTVKKILRRESVKKTQTIMHQKKTECVDLSFSELMKDVRRLKSDVVEHPSKPLAIRINPHFEETEYEYFYVGDCFKEMPKQYSKNGRGNRDLQKLLQRHYRIVSELDLHGEKVDGLDELLSEFCHFIQEHGVCGRIIHGSGLGSKNSTPILKNKVRFWLYEHPEVLAYTEENNNDGAVLILLKNKKYF</sequence>
<evidence type="ECO:0000259" key="1">
    <source>
        <dbReference type="PROSITE" id="PS50828"/>
    </source>
</evidence>
<dbReference type="PANTHER" id="PTHR35562:SF2">
    <property type="entry name" value="DNA ENDONUCLEASE SMRA-RELATED"/>
    <property type="match status" value="1"/>
</dbReference>
<dbReference type="InterPro" id="IPR036063">
    <property type="entry name" value="Smr_dom_sf"/>
</dbReference>
<reference evidence="3" key="1">
    <citation type="journal article" date="2019" name="Int. J. Syst. Evol. Microbiol.">
        <title>The Global Catalogue of Microorganisms (GCM) 10K type strain sequencing project: providing services to taxonomists for standard genome sequencing and annotation.</title>
        <authorList>
            <consortium name="The Broad Institute Genomics Platform"/>
            <consortium name="The Broad Institute Genome Sequencing Center for Infectious Disease"/>
            <person name="Wu L."/>
            <person name="Ma J."/>
        </authorList>
    </citation>
    <scope>NUCLEOTIDE SEQUENCE [LARGE SCALE GENOMIC DNA]</scope>
    <source>
        <strain evidence="3">JCM 18424</strain>
    </source>
</reference>
<dbReference type="RefSeq" id="WP_077925044.1">
    <property type="nucleotide sequence ID" value="NZ_BAABKE010000003.1"/>
</dbReference>
<evidence type="ECO:0000313" key="2">
    <source>
        <dbReference type="EMBL" id="GAA5098701.1"/>
    </source>
</evidence>
<dbReference type="PROSITE" id="PS50828">
    <property type="entry name" value="SMR"/>
    <property type="match status" value="1"/>
</dbReference>
<dbReference type="PANTHER" id="PTHR35562">
    <property type="entry name" value="DNA ENDONUCLEASE SMRA-RELATED"/>
    <property type="match status" value="1"/>
</dbReference>
<dbReference type="Pfam" id="PF01713">
    <property type="entry name" value="Smr"/>
    <property type="match status" value="1"/>
</dbReference>
<dbReference type="InterPro" id="IPR002625">
    <property type="entry name" value="Smr_dom"/>
</dbReference>
<dbReference type="Gene3D" id="3.30.1370.110">
    <property type="match status" value="1"/>
</dbReference>